<evidence type="ECO:0000313" key="2">
    <source>
        <dbReference type="EMBL" id="MBR7834026.1"/>
    </source>
</evidence>
<evidence type="ECO:0000256" key="1">
    <source>
        <dbReference type="SAM" id="Phobius"/>
    </source>
</evidence>
<feature type="transmembrane region" description="Helical" evidence="1">
    <location>
        <begin position="134"/>
        <end position="159"/>
    </location>
</feature>
<keyword evidence="1" id="KW-0812">Transmembrane</keyword>
<feature type="transmembrane region" description="Helical" evidence="1">
    <location>
        <begin position="258"/>
        <end position="277"/>
    </location>
</feature>
<proteinExistence type="predicted"/>
<sequence>MAATESVTINTLPGNGAGSGHAHFGRLLVAEWTKLRSVRSTYWSLITVVLAFPFFSWLIPFLIAHNWNQADPGSRAQVLQDPVSTIIGVGIDLGQFGIAVLGVLVMASEYSTGMIRSTVLASPRRVRMLAAKSVVFTLLALVIGEIVSFVAFFIGQLTFKSVLTVNLGAGTNLREVVGAGLYLGMLALFSMVIGALIRHPAGAITGVVLLLLVISNIIQLIPGAAGKYLYSYEPTNAGAAILTNHTSDKFLLTAWEGYAVFAGWTALLWVLAAWLLVRRDA</sequence>
<name>A0A941IT65_9ACTN</name>
<dbReference type="PANTHER" id="PTHR37305">
    <property type="entry name" value="INTEGRAL MEMBRANE PROTEIN-RELATED"/>
    <property type="match status" value="1"/>
</dbReference>
<gene>
    <name evidence="2" type="ORF">KDL01_12170</name>
</gene>
<keyword evidence="1" id="KW-1133">Transmembrane helix</keyword>
<dbReference type="EMBL" id="JAGSOG010000046">
    <property type="protein sequence ID" value="MBR7834026.1"/>
    <property type="molecule type" value="Genomic_DNA"/>
</dbReference>
<dbReference type="Proteomes" id="UP000675781">
    <property type="component" value="Unassembled WGS sequence"/>
</dbReference>
<evidence type="ECO:0000313" key="3">
    <source>
        <dbReference type="Proteomes" id="UP000675781"/>
    </source>
</evidence>
<feature type="transmembrane region" description="Helical" evidence="1">
    <location>
        <begin position="204"/>
        <end position="225"/>
    </location>
</feature>
<feature type="transmembrane region" description="Helical" evidence="1">
    <location>
        <begin position="42"/>
        <end position="63"/>
    </location>
</feature>
<accession>A0A941IT65</accession>
<keyword evidence="3" id="KW-1185">Reference proteome</keyword>
<dbReference type="RefSeq" id="WP_212528547.1">
    <property type="nucleotide sequence ID" value="NZ_JAGSOG010000046.1"/>
</dbReference>
<organism evidence="2 3">
    <name type="scientific">Actinospica durhamensis</name>
    <dbReference type="NCBI Taxonomy" id="1508375"/>
    <lineage>
        <taxon>Bacteria</taxon>
        <taxon>Bacillati</taxon>
        <taxon>Actinomycetota</taxon>
        <taxon>Actinomycetes</taxon>
        <taxon>Catenulisporales</taxon>
        <taxon>Actinospicaceae</taxon>
        <taxon>Actinospica</taxon>
    </lineage>
</organism>
<dbReference type="PANTHER" id="PTHR37305:SF1">
    <property type="entry name" value="MEMBRANE PROTEIN"/>
    <property type="match status" value="1"/>
</dbReference>
<keyword evidence="1" id="KW-0472">Membrane</keyword>
<dbReference type="AlphaFoldDB" id="A0A941IT65"/>
<reference evidence="2" key="1">
    <citation type="submission" date="2021-04" db="EMBL/GenBank/DDBJ databases">
        <title>Genome based classification of Actinospica acidithermotolerans sp. nov., an actinobacterium isolated from an Indonesian hot spring.</title>
        <authorList>
            <person name="Kusuma A.B."/>
            <person name="Putra K.E."/>
            <person name="Nafisah S."/>
            <person name="Loh J."/>
            <person name="Nouioui I."/>
            <person name="Goodfellow M."/>
        </authorList>
    </citation>
    <scope>NUCLEOTIDE SEQUENCE</scope>
    <source>
        <strain evidence="2">CSCA 57</strain>
    </source>
</reference>
<comment type="caution">
    <text evidence="2">The sequence shown here is derived from an EMBL/GenBank/DDBJ whole genome shotgun (WGS) entry which is preliminary data.</text>
</comment>
<feature type="transmembrane region" description="Helical" evidence="1">
    <location>
        <begin position="179"/>
        <end position="197"/>
    </location>
</feature>
<feature type="transmembrane region" description="Helical" evidence="1">
    <location>
        <begin position="83"/>
        <end position="107"/>
    </location>
</feature>
<protein>
    <submittedName>
        <fullName evidence="2">ABC transporter permease</fullName>
    </submittedName>
</protein>